<dbReference type="PANTHER" id="PTHR11360">
    <property type="entry name" value="MONOCARBOXYLATE TRANSPORTER"/>
    <property type="match status" value="1"/>
</dbReference>
<keyword evidence="2" id="KW-0812">Transmembrane</keyword>
<dbReference type="PANTHER" id="PTHR11360:SF284">
    <property type="entry name" value="EG:103B4.3 PROTEIN-RELATED"/>
    <property type="match status" value="1"/>
</dbReference>
<gene>
    <name evidence="5" type="ORF">EB796_007666</name>
</gene>
<feature type="signal peptide" evidence="3">
    <location>
        <begin position="1"/>
        <end position="21"/>
    </location>
</feature>
<accession>A0A7J7K8T1</accession>
<feature type="transmembrane region" description="Helical" evidence="2">
    <location>
        <begin position="225"/>
        <end position="245"/>
    </location>
</feature>
<dbReference type="Proteomes" id="UP000593567">
    <property type="component" value="Unassembled WGS sequence"/>
</dbReference>
<feature type="transmembrane region" description="Helical" evidence="2">
    <location>
        <begin position="168"/>
        <end position="187"/>
    </location>
</feature>
<dbReference type="Pfam" id="PF07690">
    <property type="entry name" value="MFS_1"/>
    <property type="match status" value="1"/>
</dbReference>
<feature type="domain" description="Major facilitator superfamily (MFS) profile" evidence="4">
    <location>
        <begin position="98"/>
        <end position="293"/>
    </location>
</feature>
<comment type="subcellular location">
    <subcellularLocation>
        <location evidence="1">Membrane</location>
        <topology evidence="1">Multi-pass membrane protein</topology>
    </subcellularLocation>
</comment>
<comment type="caution">
    <text evidence="5">The sequence shown here is derived from an EMBL/GenBank/DDBJ whole genome shotgun (WGS) entry which is preliminary data.</text>
</comment>
<evidence type="ECO:0000313" key="5">
    <source>
        <dbReference type="EMBL" id="KAF6034028.1"/>
    </source>
</evidence>
<evidence type="ECO:0000256" key="2">
    <source>
        <dbReference type="SAM" id="Phobius"/>
    </source>
</evidence>
<feature type="transmembrane region" description="Helical" evidence="2">
    <location>
        <begin position="257"/>
        <end position="275"/>
    </location>
</feature>
<feature type="transmembrane region" description="Helical" evidence="2">
    <location>
        <begin position="135"/>
        <end position="161"/>
    </location>
</feature>
<dbReference type="Gene3D" id="1.20.1250.20">
    <property type="entry name" value="MFS general substrate transporter like domains"/>
    <property type="match status" value="1"/>
</dbReference>
<dbReference type="OrthoDB" id="6286464at2759"/>
<dbReference type="EMBL" id="VXIV02001173">
    <property type="protein sequence ID" value="KAF6034028.1"/>
    <property type="molecule type" value="Genomic_DNA"/>
</dbReference>
<dbReference type="AlphaFoldDB" id="A0A7J7K8T1"/>
<dbReference type="InterPro" id="IPR020846">
    <property type="entry name" value="MFS_dom"/>
</dbReference>
<keyword evidence="6" id="KW-1185">Reference proteome</keyword>
<name>A0A7J7K8T1_BUGNE</name>
<protein>
    <submittedName>
        <fullName evidence="5">SLC16A12</fullName>
    </submittedName>
</protein>
<evidence type="ECO:0000313" key="6">
    <source>
        <dbReference type="Proteomes" id="UP000593567"/>
    </source>
</evidence>
<feature type="chain" id="PRO_5029556483" evidence="3">
    <location>
        <begin position="22"/>
        <end position="293"/>
    </location>
</feature>
<sequence length="293" mass="31934">MFLAYMLSSCLLIQGFASAFAVFPLYAEELGIAKYHVSTALIVYGVIEIPGKILQGVLANQKLVSALFQLGVSSIGAGCSILLAAVWAKKEAFYVSFLFLVACLIYALTLTQPRIVGIILVEMMSEYNIDEQTGLWIASLTQIARFAAVCISAGPVAGYALTRVQHRIVGSVGMVLISSGYVLLAYAPNKHVLYVATSLVGLGVGFSFMAMTWTPTIYFEEKKAIAVGLVTAGVGVGTLSLPSFCRVLFDNFTYQETMIFIAGTVMQFVLLLMLIRPESYWYVKRDNLLYTIT</sequence>
<evidence type="ECO:0000256" key="3">
    <source>
        <dbReference type="SAM" id="SignalP"/>
    </source>
</evidence>
<feature type="transmembrane region" description="Helical" evidence="2">
    <location>
        <begin position="93"/>
        <end position="115"/>
    </location>
</feature>
<reference evidence="5" key="1">
    <citation type="submission" date="2020-06" db="EMBL/GenBank/DDBJ databases">
        <title>Draft genome of Bugula neritina, a colonial animal packing powerful symbionts and potential medicines.</title>
        <authorList>
            <person name="Rayko M."/>
        </authorList>
    </citation>
    <scope>NUCLEOTIDE SEQUENCE [LARGE SCALE GENOMIC DNA]</scope>
    <source>
        <strain evidence="5">Kwan_BN1</strain>
    </source>
</reference>
<evidence type="ECO:0000259" key="4">
    <source>
        <dbReference type="PROSITE" id="PS50850"/>
    </source>
</evidence>
<dbReference type="InterPro" id="IPR011701">
    <property type="entry name" value="MFS"/>
</dbReference>
<proteinExistence type="predicted"/>
<dbReference type="SUPFAM" id="SSF103473">
    <property type="entry name" value="MFS general substrate transporter"/>
    <property type="match status" value="2"/>
</dbReference>
<feature type="transmembrane region" description="Helical" evidence="2">
    <location>
        <begin position="193"/>
        <end position="213"/>
    </location>
</feature>
<keyword evidence="2" id="KW-1133">Transmembrane helix</keyword>
<feature type="transmembrane region" description="Helical" evidence="2">
    <location>
        <begin position="66"/>
        <end position="86"/>
    </location>
</feature>
<dbReference type="GO" id="GO:0022857">
    <property type="term" value="F:transmembrane transporter activity"/>
    <property type="evidence" value="ECO:0007669"/>
    <property type="project" value="InterPro"/>
</dbReference>
<dbReference type="InterPro" id="IPR036259">
    <property type="entry name" value="MFS_trans_sf"/>
</dbReference>
<dbReference type="InterPro" id="IPR050327">
    <property type="entry name" value="Proton-linked_MCT"/>
</dbReference>
<organism evidence="5 6">
    <name type="scientific">Bugula neritina</name>
    <name type="common">Brown bryozoan</name>
    <name type="synonym">Sertularia neritina</name>
    <dbReference type="NCBI Taxonomy" id="10212"/>
    <lineage>
        <taxon>Eukaryota</taxon>
        <taxon>Metazoa</taxon>
        <taxon>Spiralia</taxon>
        <taxon>Lophotrochozoa</taxon>
        <taxon>Bryozoa</taxon>
        <taxon>Gymnolaemata</taxon>
        <taxon>Cheilostomatida</taxon>
        <taxon>Flustrina</taxon>
        <taxon>Buguloidea</taxon>
        <taxon>Bugulidae</taxon>
        <taxon>Bugula</taxon>
    </lineage>
</organism>
<keyword evidence="3" id="KW-0732">Signal</keyword>
<evidence type="ECO:0000256" key="1">
    <source>
        <dbReference type="ARBA" id="ARBA00004141"/>
    </source>
</evidence>
<keyword evidence="2" id="KW-0472">Membrane</keyword>
<dbReference type="GO" id="GO:0016020">
    <property type="term" value="C:membrane"/>
    <property type="evidence" value="ECO:0007669"/>
    <property type="project" value="UniProtKB-SubCell"/>
</dbReference>
<dbReference type="PROSITE" id="PS50850">
    <property type="entry name" value="MFS"/>
    <property type="match status" value="1"/>
</dbReference>